<protein>
    <submittedName>
        <fullName evidence="1">Uncharacterized protein</fullName>
    </submittedName>
</protein>
<organism evidence="1 2">
    <name type="scientific">Terrimonas ginsenosidimutans</name>
    <dbReference type="NCBI Taxonomy" id="2908004"/>
    <lineage>
        <taxon>Bacteria</taxon>
        <taxon>Pseudomonadati</taxon>
        <taxon>Bacteroidota</taxon>
        <taxon>Chitinophagia</taxon>
        <taxon>Chitinophagales</taxon>
        <taxon>Chitinophagaceae</taxon>
        <taxon>Terrimonas</taxon>
    </lineage>
</organism>
<proteinExistence type="predicted"/>
<gene>
    <name evidence="1" type="ORF">LZZ85_05735</name>
</gene>
<reference evidence="1" key="1">
    <citation type="submission" date="2022-01" db="EMBL/GenBank/DDBJ databases">
        <authorList>
            <person name="Jo J.-H."/>
            <person name="Im W.-T."/>
        </authorList>
    </citation>
    <scope>NUCLEOTIDE SEQUENCE</scope>
    <source>
        <strain evidence="1">NA20</strain>
    </source>
</reference>
<comment type="caution">
    <text evidence="1">The sequence shown here is derived from an EMBL/GenBank/DDBJ whole genome shotgun (WGS) entry which is preliminary data.</text>
</comment>
<dbReference type="EMBL" id="JAKLTR010000003">
    <property type="protein sequence ID" value="MCG2613769.1"/>
    <property type="molecule type" value="Genomic_DNA"/>
</dbReference>
<evidence type="ECO:0000313" key="1">
    <source>
        <dbReference type="EMBL" id="MCG2613769.1"/>
    </source>
</evidence>
<accession>A0ABS9KN93</accession>
<keyword evidence="2" id="KW-1185">Reference proteome</keyword>
<evidence type="ECO:0000313" key="2">
    <source>
        <dbReference type="Proteomes" id="UP001165367"/>
    </source>
</evidence>
<dbReference type="Proteomes" id="UP001165367">
    <property type="component" value="Unassembled WGS sequence"/>
</dbReference>
<name>A0ABS9KN93_9BACT</name>
<sequence>MKIAVFIITLCMFLIGGADRACAGYRSKGCCYTRTYHHEIDAKRNDLASVLKANQPTIDIDTELLIADELEEECNDANNRRSKFAWYHSFIADDNADNSGLTIIGTAPSYWPKQSDKYIHQRVFKI</sequence>
<dbReference type="RefSeq" id="WP_237869505.1">
    <property type="nucleotide sequence ID" value="NZ_JAKLTR010000003.1"/>
</dbReference>